<accession>A0A975CJV0</accession>
<dbReference type="AlphaFoldDB" id="A0A975CJV0"/>
<evidence type="ECO:0008006" key="4">
    <source>
        <dbReference type="Google" id="ProtNLM"/>
    </source>
</evidence>
<sequence length="73" mass="8134">MKPAWMGLAMALTVAVAGCASSKPNDYIDYANERDVIRCEDEAHEEGLSQADRNAVMQACLDGRGYRRHQRGY</sequence>
<evidence type="ECO:0000256" key="1">
    <source>
        <dbReference type="SAM" id="SignalP"/>
    </source>
</evidence>
<dbReference type="Proteomes" id="UP000663903">
    <property type="component" value="Chromosome"/>
</dbReference>
<evidence type="ECO:0000313" key="2">
    <source>
        <dbReference type="EMBL" id="QTD46929.1"/>
    </source>
</evidence>
<organism evidence="2 3">
    <name type="scientific">Ottowia testudinis</name>
    <dbReference type="NCBI Taxonomy" id="2816950"/>
    <lineage>
        <taxon>Bacteria</taxon>
        <taxon>Pseudomonadati</taxon>
        <taxon>Pseudomonadota</taxon>
        <taxon>Betaproteobacteria</taxon>
        <taxon>Burkholderiales</taxon>
        <taxon>Comamonadaceae</taxon>
        <taxon>Ottowia</taxon>
    </lineage>
</organism>
<feature type="signal peptide" evidence="1">
    <location>
        <begin position="1"/>
        <end position="22"/>
    </location>
</feature>
<dbReference type="PROSITE" id="PS51257">
    <property type="entry name" value="PROKAR_LIPOPROTEIN"/>
    <property type="match status" value="1"/>
</dbReference>
<proteinExistence type="predicted"/>
<feature type="chain" id="PRO_5038021025" description="Entry exclusion lipoprotein TrbK" evidence="1">
    <location>
        <begin position="23"/>
        <end position="73"/>
    </location>
</feature>
<dbReference type="RefSeq" id="WP_208010826.1">
    <property type="nucleotide sequence ID" value="NZ_CP071796.1"/>
</dbReference>
<protein>
    <recommendedName>
        <fullName evidence="4">Entry exclusion lipoprotein TrbK</fullName>
    </recommendedName>
</protein>
<keyword evidence="1" id="KW-0732">Signal</keyword>
<dbReference type="KEGG" id="otd:J1M35_08695"/>
<keyword evidence="3" id="KW-1185">Reference proteome</keyword>
<name>A0A975CJV0_9BURK</name>
<reference evidence="2" key="1">
    <citation type="submission" date="2021-03" db="EMBL/GenBank/DDBJ databases">
        <title>Ottowia sp. 27C isolated from the cloaca of a Giant Asian pond turtle (Heosemys grandis).</title>
        <authorList>
            <person name="Spergser J."/>
            <person name="Busse H.-J."/>
        </authorList>
    </citation>
    <scope>NUCLEOTIDE SEQUENCE</scope>
    <source>
        <strain evidence="2">27C</strain>
    </source>
</reference>
<evidence type="ECO:0000313" key="3">
    <source>
        <dbReference type="Proteomes" id="UP000663903"/>
    </source>
</evidence>
<gene>
    <name evidence="2" type="ORF">J1M35_08695</name>
</gene>
<dbReference type="EMBL" id="CP071796">
    <property type="protein sequence ID" value="QTD46929.1"/>
    <property type="molecule type" value="Genomic_DNA"/>
</dbReference>